<name>U2S6Q8_9ACTN</name>
<evidence type="ECO:0000313" key="1">
    <source>
        <dbReference type="EMBL" id="ERK61348.1"/>
    </source>
</evidence>
<dbReference type="AlphaFoldDB" id="U2S6Q8"/>
<sequence>MSGSGSEPVIVRRRADLVTPAAVTRGSGPRGTVSAGPYDVRVALTLLLRTLKDVVEE</sequence>
<organism evidence="1 2">
    <name type="scientific">Propionibacterium acidifaciens F0233</name>
    <dbReference type="NCBI Taxonomy" id="553198"/>
    <lineage>
        <taxon>Bacteria</taxon>
        <taxon>Bacillati</taxon>
        <taxon>Actinomycetota</taxon>
        <taxon>Actinomycetes</taxon>
        <taxon>Propionibacteriales</taxon>
        <taxon>Propionibacteriaceae</taxon>
        <taxon>Propionibacterium</taxon>
    </lineage>
</organism>
<protein>
    <submittedName>
        <fullName evidence="1">Uncharacterized protein</fullName>
    </submittedName>
</protein>
<comment type="caution">
    <text evidence="1">The sequence shown here is derived from an EMBL/GenBank/DDBJ whole genome shotgun (WGS) entry which is preliminary data.</text>
</comment>
<dbReference type="EMBL" id="ACVN02000055">
    <property type="protein sequence ID" value="ERK61348.1"/>
    <property type="molecule type" value="Genomic_DNA"/>
</dbReference>
<dbReference type="Proteomes" id="UP000017052">
    <property type="component" value="Unassembled WGS sequence"/>
</dbReference>
<proteinExistence type="predicted"/>
<reference evidence="1" key="1">
    <citation type="submission" date="2013-08" db="EMBL/GenBank/DDBJ databases">
        <authorList>
            <person name="Durkin A.S."/>
            <person name="Haft D.R."/>
            <person name="McCorrison J."/>
            <person name="Torralba M."/>
            <person name="Gillis M."/>
            <person name="Haft D.H."/>
            <person name="Methe B."/>
            <person name="Sutton G."/>
            <person name="Nelson K.E."/>
        </authorList>
    </citation>
    <scope>NUCLEOTIDE SEQUENCE [LARGE SCALE GENOMIC DNA]</scope>
    <source>
        <strain evidence="1">F0233</strain>
    </source>
</reference>
<gene>
    <name evidence="1" type="ORF">HMPREF0682_1889</name>
</gene>
<evidence type="ECO:0000313" key="2">
    <source>
        <dbReference type="Proteomes" id="UP000017052"/>
    </source>
</evidence>
<accession>U2S6Q8</accession>
<keyword evidence="2" id="KW-1185">Reference proteome</keyword>